<reference evidence="1" key="1">
    <citation type="journal article" date="2020" name="Stud. Mycol.">
        <title>101 Dothideomycetes genomes: a test case for predicting lifestyles and emergence of pathogens.</title>
        <authorList>
            <person name="Haridas S."/>
            <person name="Albert R."/>
            <person name="Binder M."/>
            <person name="Bloem J."/>
            <person name="Labutti K."/>
            <person name="Salamov A."/>
            <person name="Andreopoulos B."/>
            <person name="Baker S."/>
            <person name="Barry K."/>
            <person name="Bills G."/>
            <person name="Bluhm B."/>
            <person name="Cannon C."/>
            <person name="Castanera R."/>
            <person name="Culley D."/>
            <person name="Daum C."/>
            <person name="Ezra D."/>
            <person name="Gonzalez J."/>
            <person name="Henrissat B."/>
            <person name="Kuo A."/>
            <person name="Liang C."/>
            <person name="Lipzen A."/>
            <person name="Lutzoni F."/>
            <person name="Magnuson J."/>
            <person name="Mondo S."/>
            <person name="Nolan M."/>
            <person name="Ohm R."/>
            <person name="Pangilinan J."/>
            <person name="Park H.-J."/>
            <person name="Ramirez L."/>
            <person name="Alfaro M."/>
            <person name="Sun H."/>
            <person name="Tritt A."/>
            <person name="Yoshinaga Y."/>
            <person name="Zwiers L.-H."/>
            <person name="Turgeon B."/>
            <person name="Goodwin S."/>
            <person name="Spatafora J."/>
            <person name="Crous P."/>
            <person name="Grigoriev I."/>
        </authorList>
    </citation>
    <scope>NUCLEOTIDE SEQUENCE</scope>
    <source>
        <strain evidence="1">CBS 109.77</strain>
    </source>
</reference>
<protein>
    <submittedName>
        <fullName evidence="1">Uncharacterized protein</fullName>
    </submittedName>
</protein>
<evidence type="ECO:0000313" key="1">
    <source>
        <dbReference type="EMBL" id="KAF2797709.1"/>
    </source>
</evidence>
<keyword evidence="2" id="KW-1185">Reference proteome</keyword>
<gene>
    <name evidence="1" type="ORF">K505DRAFT_133738</name>
</gene>
<evidence type="ECO:0000313" key="2">
    <source>
        <dbReference type="Proteomes" id="UP000799757"/>
    </source>
</evidence>
<dbReference type="Proteomes" id="UP000799757">
    <property type="component" value="Unassembled WGS sequence"/>
</dbReference>
<proteinExistence type="predicted"/>
<sequence length="145" mass="15975">MLHPVVLSGVARPSCVQARNAVTGSTREGDRGYHTGYTHRRQWAGSQLKSRPEGSRPAMAWMAFWAVTTRIRSSDRKAILRIPLGGGGWANQSRETLQRAAAAFARCILPRCLCCHDADRCLGHVSQQCADTGRDKDGNQARQDE</sequence>
<accession>A0A6A6XMZ2</accession>
<name>A0A6A6XMZ2_9PLEO</name>
<dbReference type="EMBL" id="MU001800">
    <property type="protein sequence ID" value="KAF2797709.1"/>
    <property type="molecule type" value="Genomic_DNA"/>
</dbReference>
<dbReference type="AlphaFoldDB" id="A0A6A6XMZ2"/>
<organism evidence="1 2">
    <name type="scientific">Melanomma pulvis-pyrius CBS 109.77</name>
    <dbReference type="NCBI Taxonomy" id="1314802"/>
    <lineage>
        <taxon>Eukaryota</taxon>
        <taxon>Fungi</taxon>
        <taxon>Dikarya</taxon>
        <taxon>Ascomycota</taxon>
        <taxon>Pezizomycotina</taxon>
        <taxon>Dothideomycetes</taxon>
        <taxon>Pleosporomycetidae</taxon>
        <taxon>Pleosporales</taxon>
        <taxon>Melanommataceae</taxon>
        <taxon>Melanomma</taxon>
    </lineage>
</organism>